<dbReference type="InterPro" id="IPR050410">
    <property type="entry name" value="CCR4/nocturin_mRNA_transcr"/>
</dbReference>
<dbReference type="VEuPathDB" id="FungiDB:SDRG_06887"/>
<proteinExistence type="predicted"/>
<feature type="domain" description="Endonuclease/exonuclease/phosphatase" evidence="1">
    <location>
        <begin position="20"/>
        <end position="291"/>
    </location>
</feature>
<dbReference type="InterPro" id="IPR036691">
    <property type="entry name" value="Endo/exonu/phosph_ase_sf"/>
</dbReference>
<sequence length="304" mass="33180">MSSMRNPRKWSSGGHALSIMSYNVLAQCYVRSSFFPYCDSKALRWKNRSQLLKNQFAALPHRPDVICLQECDQYETFWKDTMASMGYAGIYAQKTSAKQDGVAIFWQPDRLELLHSEHVHLKHAAANAIDADLGRRLLARDNVGLVGQFQSTVDGAQIVVATTHLFWDPKEADVKLAQTQHMLAAIASFTATRGGSVFFAGDFNSLPDSDVYKHITATYASAYAAYAGGGEPAFTNCNGVNADGSPAFVGTLDYIFYDRARVDVAGLAPLMSLAEATCEGALPNRHVGSDHLPLLAEFVVKASS</sequence>
<dbReference type="OrthoDB" id="2866996at2759"/>
<evidence type="ECO:0000313" key="3">
    <source>
        <dbReference type="Proteomes" id="UP000030762"/>
    </source>
</evidence>
<dbReference type="PANTHER" id="PTHR12121">
    <property type="entry name" value="CARBON CATABOLITE REPRESSOR PROTEIN 4"/>
    <property type="match status" value="1"/>
</dbReference>
<dbReference type="OMA" id="RAACSMG"/>
<organism evidence="2 3">
    <name type="scientific">Saprolegnia diclina (strain VS20)</name>
    <dbReference type="NCBI Taxonomy" id="1156394"/>
    <lineage>
        <taxon>Eukaryota</taxon>
        <taxon>Sar</taxon>
        <taxon>Stramenopiles</taxon>
        <taxon>Oomycota</taxon>
        <taxon>Saprolegniomycetes</taxon>
        <taxon>Saprolegniales</taxon>
        <taxon>Saprolegniaceae</taxon>
        <taxon>Saprolegnia</taxon>
    </lineage>
</organism>
<protein>
    <recommendedName>
        <fullName evidence="1">Endonuclease/exonuclease/phosphatase domain-containing protein</fullName>
    </recommendedName>
</protein>
<keyword evidence="3" id="KW-1185">Reference proteome</keyword>
<dbReference type="Proteomes" id="UP000030762">
    <property type="component" value="Unassembled WGS sequence"/>
</dbReference>
<accession>T0QCI6</accession>
<dbReference type="EMBL" id="JH767150">
    <property type="protein sequence ID" value="EQC35599.1"/>
    <property type="molecule type" value="Genomic_DNA"/>
</dbReference>
<dbReference type="Pfam" id="PF03372">
    <property type="entry name" value="Exo_endo_phos"/>
    <property type="match status" value="1"/>
</dbReference>
<dbReference type="FunCoup" id="T0QCI6">
    <property type="interactions" value="312"/>
</dbReference>
<dbReference type="STRING" id="1156394.T0QCI6"/>
<reference evidence="2 3" key="1">
    <citation type="submission" date="2012-04" db="EMBL/GenBank/DDBJ databases">
        <title>The Genome Sequence of Saprolegnia declina VS20.</title>
        <authorList>
            <consortium name="The Broad Institute Genome Sequencing Platform"/>
            <person name="Russ C."/>
            <person name="Nusbaum C."/>
            <person name="Tyler B."/>
            <person name="van West P."/>
            <person name="Dieguez-Uribeondo J."/>
            <person name="de Bruijn I."/>
            <person name="Tripathy S."/>
            <person name="Jiang R."/>
            <person name="Young S.K."/>
            <person name="Zeng Q."/>
            <person name="Gargeya S."/>
            <person name="Fitzgerald M."/>
            <person name="Haas B."/>
            <person name="Abouelleil A."/>
            <person name="Alvarado L."/>
            <person name="Arachchi H.M."/>
            <person name="Berlin A."/>
            <person name="Chapman S.B."/>
            <person name="Goldberg J."/>
            <person name="Griggs A."/>
            <person name="Gujja S."/>
            <person name="Hansen M."/>
            <person name="Howarth C."/>
            <person name="Imamovic A."/>
            <person name="Larimer J."/>
            <person name="McCowen C."/>
            <person name="Montmayeur A."/>
            <person name="Murphy C."/>
            <person name="Neiman D."/>
            <person name="Pearson M."/>
            <person name="Priest M."/>
            <person name="Roberts A."/>
            <person name="Saif S."/>
            <person name="Shea T."/>
            <person name="Sisk P."/>
            <person name="Sykes S."/>
            <person name="Wortman J."/>
            <person name="Nusbaum C."/>
            <person name="Birren B."/>
        </authorList>
    </citation>
    <scope>NUCLEOTIDE SEQUENCE [LARGE SCALE GENOMIC DNA]</scope>
    <source>
        <strain evidence="2 3">VS20</strain>
    </source>
</reference>
<dbReference type="GeneID" id="19947614"/>
<dbReference type="eggNOG" id="KOG0620">
    <property type="taxonomic scope" value="Eukaryota"/>
</dbReference>
<gene>
    <name evidence="2" type="ORF">SDRG_06887</name>
</gene>
<dbReference type="RefSeq" id="XP_008610916.1">
    <property type="nucleotide sequence ID" value="XM_008612694.1"/>
</dbReference>
<dbReference type="InterPro" id="IPR005135">
    <property type="entry name" value="Endo/exonuclease/phosphatase"/>
</dbReference>
<dbReference type="Gene3D" id="3.60.10.10">
    <property type="entry name" value="Endonuclease/exonuclease/phosphatase"/>
    <property type="match status" value="1"/>
</dbReference>
<evidence type="ECO:0000259" key="1">
    <source>
        <dbReference type="Pfam" id="PF03372"/>
    </source>
</evidence>
<dbReference type="SUPFAM" id="SSF56219">
    <property type="entry name" value="DNase I-like"/>
    <property type="match status" value="1"/>
</dbReference>
<dbReference type="AlphaFoldDB" id="T0QCI6"/>
<dbReference type="GO" id="GO:0000175">
    <property type="term" value="F:3'-5'-RNA exonuclease activity"/>
    <property type="evidence" value="ECO:0007669"/>
    <property type="project" value="TreeGrafter"/>
</dbReference>
<dbReference type="InParanoid" id="T0QCI6"/>
<dbReference type="PANTHER" id="PTHR12121:SF34">
    <property type="entry name" value="PROTEIN ANGEL"/>
    <property type="match status" value="1"/>
</dbReference>
<evidence type="ECO:0000313" key="2">
    <source>
        <dbReference type="EMBL" id="EQC35599.1"/>
    </source>
</evidence>
<name>T0QCI6_SAPDV</name>